<dbReference type="InterPro" id="IPR023780">
    <property type="entry name" value="Chromo_domain"/>
</dbReference>
<dbReference type="CDD" id="cd00024">
    <property type="entry name" value="CD_CSD"/>
    <property type="match status" value="1"/>
</dbReference>
<dbReference type="EMBL" id="CBTN010000137">
    <property type="protein sequence ID" value="CDH61120.1"/>
    <property type="molecule type" value="Genomic_DNA"/>
</dbReference>
<evidence type="ECO:0000256" key="1">
    <source>
        <dbReference type="ARBA" id="ARBA00004123"/>
    </source>
</evidence>
<keyword evidence="5" id="KW-1185">Reference proteome</keyword>
<dbReference type="PANTHER" id="PTHR22812">
    <property type="entry name" value="CHROMOBOX PROTEIN"/>
    <property type="match status" value="1"/>
</dbReference>
<dbReference type="PROSITE" id="PS50013">
    <property type="entry name" value="CHROMO_2"/>
    <property type="match status" value="1"/>
</dbReference>
<feature type="domain" description="Chromo" evidence="3">
    <location>
        <begin position="75"/>
        <end position="133"/>
    </location>
</feature>
<dbReference type="VEuPathDB" id="FungiDB:LCOR_11897.1"/>
<dbReference type="Gene3D" id="2.40.50.40">
    <property type="match status" value="1"/>
</dbReference>
<proteinExistence type="predicted"/>
<dbReference type="OrthoDB" id="10267344at2759"/>
<organism evidence="4 5">
    <name type="scientific">Lichtheimia corymbifera JMRC:FSU:9682</name>
    <dbReference type="NCBI Taxonomy" id="1263082"/>
    <lineage>
        <taxon>Eukaryota</taxon>
        <taxon>Fungi</taxon>
        <taxon>Fungi incertae sedis</taxon>
        <taxon>Mucoromycota</taxon>
        <taxon>Mucoromycotina</taxon>
        <taxon>Mucoromycetes</taxon>
        <taxon>Mucorales</taxon>
        <taxon>Lichtheimiaceae</taxon>
        <taxon>Lichtheimia</taxon>
    </lineage>
</organism>
<name>A0A068SGL1_9FUNG</name>
<dbReference type="InterPro" id="IPR016197">
    <property type="entry name" value="Chromo-like_dom_sf"/>
</dbReference>
<evidence type="ECO:0000313" key="5">
    <source>
        <dbReference type="Proteomes" id="UP000027586"/>
    </source>
</evidence>
<dbReference type="AlphaFoldDB" id="A0A068SGL1"/>
<dbReference type="GO" id="GO:0005634">
    <property type="term" value="C:nucleus"/>
    <property type="evidence" value="ECO:0007669"/>
    <property type="project" value="UniProtKB-SubCell"/>
</dbReference>
<accession>A0A068SGL1</accession>
<keyword evidence="2" id="KW-0539">Nucleus</keyword>
<comment type="caution">
    <text evidence="4">The sequence shown here is derived from an EMBL/GenBank/DDBJ whole genome shotgun (WGS) entry which is preliminary data.</text>
</comment>
<protein>
    <recommendedName>
        <fullName evidence="3">Chromo domain-containing protein</fullName>
    </recommendedName>
</protein>
<reference evidence="4" key="1">
    <citation type="submission" date="2013-08" db="EMBL/GenBank/DDBJ databases">
        <title>Gene expansion shapes genome architecture in the human pathogen Lichtheimia corymbifera: an evolutionary genomics analysis in the ancient terrestrial Mucorales (Mucoromycotina).</title>
        <authorList>
            <person name="Schwartze V.U."/>
            <person name="Winter S."/>
            <person name="Shelest E."/>
            <person name="Marcet-Houben M."/>
            <person name="Horn F."/>
            <person name="Wehner S."/>
            <person name="Hoffmann K."/>
            <person name="Riege K."/>
            <person name="Sammeth M."/>
            <person name="Nowrousian M."/>
            <person name="Valiante V."/>
            <person name="Linde J."/>
            <person name="Jacobsen I.D."/>
            <person name="Marz M."/>
            <person name="Brakhage A.A."/>
            <person name="Gabaldon T."/>
            <person name="Bocker S."/>
            <person name="Voigt K."/>
        </authorList>
    </citation>
    <scope>NUCLEOTIDE SEQUENCE [LARGE SCALE GENOMIC DNA]</scope>
    <source>
        <strain evidence="4">FSU 9682</strain>
    </source>
</reference>
<evidence type="ECO:0000259" key="3">
    <source>
        <dbReference type="PROSITE" id="PS50013"/>
    </source>
</evidence>
<dbReference type="InterPro" id="IPR000953">
    <property type="entry name" value="Chromo/chromo_shadow_dom"/>
</dbReference>
<dbReference type="SUPFAM" id="SSF54160">
    <property type="entry name" value="Chromo domain-like"/>
    <property type="match status" value="1"/>
</dbReference>
<evidence type="ECO:0000313" key="4">
    <source>
        <dbReference type="EMBL" id="CDH61120.1"/>
    </source>
</evidence>
<dbReference type="Proteomes" id="UP000027586">
    <property type="component" value="Unassembled WGS sequence"/>
</dbReference>
<dbReference type="SMART" id="SM00298">
    <property type="entry name" value="CHROMO"/>
    <property type="match status" value="1"/>
</dbReference>
<evidence type="ECO:0000256" key="2">
    <source>
        <dbReference type="ARBA" id="ARBA00023242"/>
    </source>
</evidence>
<dbReference type="Pfam" id="PF00385">
    <property type="entry name" value="Chromo"/>
    <property type="match status" value="1"/>
</dbReference>
<comment type="subcellular location">
    <subcellularLocation>
        <location evidence="1">Nucleus</location>
    </subcellularLocation>
</comment>
<gene>
    <name evidence="4" type="ORF">LCOR_11897.1</name>
</gene>
<dbReference type="STRING" id="1263082.A0A068SGL1"/>
<dbReference type="InterPro" id="IPR051219">
    <property type="entry name" value="Heterochromatin_chromo-domain"/>
</dbReference>
<sequence length="157" mass="18641">MIKYNIGDYVMVRSPTQSNKFDATYKGPYQIINTTHNGTSYILKNYEGGILPRNYPLESLKPIQVLEHIPGDEIYEIEGIVDHNVHKGNFLYRVRWKRYIEDDDTWELPHNLNDPSCITAYWRRRNENPEHLLSQAYKVPKRKHSNRSFSCKRKKTN</sequence>